<dbReference type="Proteomes" id="UP000816034">
    <property type="component" value="Unassembled WGS sequence"/>
</dbReference>
<reference evidence="1 2" key="1">
    <citation type="journal article" date="2018" name="BMC Genomics">
        <title>The genome of Naegleria lovaniensis, the basis for a comparative approach to unravel pathogenicity factors of the human pathogenic amoeba N. fowleri.</title>
        <authorList>
            <person name="Liechti N."/>
            <person name="Schurch N."/>
            <person name="Bruggmann R."/>
            <person name="Wittwer M."/>
        </authorList>
    </citation>
    <scope>NUCLEOTIDE SEQUENCE [LARGE SCALE GENOMIC DNA]</scope>
    <source>
        <strain evidence="1 2">ATCC 30569</strain>
    </source>
</reference>
<dbReference type="Gene3D" id="2.130.10.30">
    <property type="entry name" value="Regulator of chromosome condensation 1/beta-lactamase-inhibitor protein II"/>
    <property type="match status" value="1"/>
</dbReference>
<dbReference type="PANTHER" id="PTHR45982:SF1">
    <property type="entry name" value="REGULATOR OF CHROMOSOME CONDENSATION"/>
    <property type="match status" value="1"/>
</dbReference>
<dbReference type="RefSeq" id="XP_044542059.1">
    <property type="nucleotide sequence ID" value="XM_044688929.1"/>
</dbReference>
<protein>
    <submittedName>
        <fullName evidence="1">Uncharacterized protein</fullName>
    </submittedName>
</protein>
<proteinExistence type="predicted"/>
<organism evidence="1 2">
    <name type="scientific">Naegleria lovaniensis</name>
    <name type="common">Amoeba</name>
    <dbReference type="NCBI Taxonomy" id="51637"/>
    <lineage>
        <taxon>Eukaryota</taxon>
        <taxon>Discoba</taxon>
        <taxon>Heterolobosea</taxon>
        <taxon>Tetramitia</taxon>
        <taxon>Eutetramitia</taxon>
        <taxon>Vahlkampfiidae</taxon>
        <taxon>Naegleria</taxon>
    </lineage>
</organism>
<dbReference type="SUPFAM" id="SSF50985">
    <property type="entry name" value="RCC1/BLIP-II"/>
    <property type="match status" value="1"/>
</dbReference>
<sequence>MLNSDFAQSHLIATSSEKTHQFLELIKKQNPTLSGFVKIYARREYIYAITYPDHQIYYYQQLYHQHHQPGSLQASLLLDPLEKNNDGQWIGWKRAYFVAASYNCCYVLVDRIVDGIISPDFREGYVNHELPNGECYEIPKRSSVVASVTCDMDPSNSEFVILNPSNTKLWLKGIDEALRQDEFITYMACGAYTLVLVTNQGRLIVGGSNGFGECGYDGYSTVPTAPHPFCEKHPNVKFCKVACGDHNIVALTQCGRIFVCGYNSSDELGMKNTGNQKQITESVEFAKITHSDPAIDVDCHYYGVIFLTRNGSVYVSGGSNRSLSKITLPYLHSGTLFNTVTSIGAGSHSFLISLTNSNSDLLMLKVSRDALNISEAAQMKKEFLKGISSQQQRIGMTGSDQPSFSYIGYIQQRAVRSIKTLQKQLAQHLTNCFEDKSFADINFTC</sequence>
<dbReference type="PANTHER" id="PTHR45982">
    <property type="entry name" value="REGULATOR OF CHROMOSOME CONDENSATION"/>
    <property type="match status" value="1"/>
</dbReference>
<comment type="caution">
    <text evidence="1">The sequence shown here is derived from an EMBL/GenBank/DDBJ whole genome shotgun (WGS) entry which is preliminary data.</text>
</comment>
<keyword evidence="2" id="KW-1185">Reference proteome</keyword>
<dbReference type="AlphaFoldDB" id="A0AA88GE14"/>
<name>A0AA88GE14_NAELO</name>
<dbReference type="InterPro" id="IPR051553">
    <property type="entry name" value="Ran_GTPase-activating"/>
</dbReference>
<evidence type="ECO:0000313" key="1">
    <source>
        <dbReference type="EMBL" id="KAG2372884.1"/>
    </source>
</evidence>
<gene>
    <name evidence="1" type="ORF">C9374_013091</name>
</gene>
<accession>A0AA88GE14</accession>
<evidence type="ECO:0000313" key="2">
    <source>
        <dbReference type="Proteomes" id="UP000816034"/>
    </source>
</evidence>
<dbReference type="EMBL" id="PYSW02000065">
    <property type="protein sequence ID" value="KAG2372884.1"/>
    <property type="molecule type" value="Genomic_DNA"/>
</dbReference>
<dbReference type="GeneID" id="68105544"/>
<dbReference type="InterPro" id="IPR009091">
    <property type="entry name" value="RCC1/BLIP-II"/>
</dbReference>